<dbReference type="STRING" id="440168.SAMN04487974_11931"/>
<keyword evidence="1" id="KW-0732">Signal</keyword>
<dbReference type="SUPFAM" id="SSF48452">
    <property type="entry name" value="TPR-like"/>
    <property type="match status" value="1"/>
</dbReference>
<organism evidence="3 4">
    <name type="scientific">Pelagibacterium luteolum</name>
    <dbReference type="NCBI Taxonomy" id="440168"/>
    <lineage>
        <taxon>Bacteria</taxon>
        <taxon>Pseudomonadati</taxon>
        <taxon>Pseudomonadota</taxon>
        <taxon>Alphaproteobacteria</taxon>
        <taxon>Hyphomicrobiales</taxon>
        <taxon>Devosiaceae</taxon>
        <taxon>Pelagibacterium</taxon>
    </lineage>
</organism>
<dbReference type="InterPro" id="IPR019734">
    <property type="entry name" value="TPR_rpt"/>
</dbReference>
<accession>A0A1G7ZD97</accession>
<comment type="similarity">
    <text evidence="1">Belongs to the CpoB family.</text>
</comment>
<protein>
    <recommendedName>
        <fullName evidence="1">Cell division coordinator CpoB</fullName>
    </recommendedName>
</protein>
<dbReference type="InterPro" id="IPR011990">
    <property type="entry name" value="TPR-like_helical_dom_sf"/>
</dbReference>
<dbReference type="GO" id="GO:0043093">
    <property type="term" value="P:FtsZ-dependent cytokinesis"/>
    <property type="evidence" value="ECO:0007669"/>
    <property type="project" value="UniProtKB-UniRule"/>
</dbReference>
<reference evidence="3 4" key="1">
    <citation type="submission" date="2016-10" db="EMBL/GenBank/DDBJ databases">
        <authorList>
            <person name="de Groot N.N."/>
        </authorList>
    </citation>
    <scope>NUCLEOTIDE SEQUENCE [LARGE SCALE GENOMIC DNA]</scope>
    <source>
        <strain evidence="3 4">CGMCC 1.10267</strain>
    </source>
</reference>
<name>A0A1G7ZD97_9HYPH</name>
<comment type="function">
    <text evidence="1">Mediates coordination of peptidoglycan synthesis and outer membrane constriction during cell division.</text>
</comment>
<evidence type="ECO:0000313" key="4">
    <source>
        <dbReference type="Proteomes" id="UP000199495"/>
    </source>
</evidence>
<feature type="region of interest" description="Disordered" evidence="2">
    <location>
        <begin position="89"/>
        <end position="145"/>
    </location>
</feature>
<keyword evidence="1" id="KW-0131">Cell cycle</keyword>
<dbReference type="OrthoDB" id="7185608at2"/>
<dbReference type="InterPro" id="IPR034706">
    <property type="entry name" value="CpoB"/>
</dbReference>
<dbReference type="Pfam" id="PF13174">
    <property type="entry name" value="TPR_6"/>
    <property type="match status" value="1"/>
</dbReference>
<keyword evidence="1" id="KW-0132">Cell division</keyword>
<dbReference type="Pfam" id="PF13432">
    <property type="entry name" value="TPR_16"/>
    <property type="match status" value="1"/>
</dbReference>
<comment type="subcellular location">
    <subcellularLocation>
        <location evidence="1">Periplasm</location>
    </subcellularLocation>
</comment>
<sequence length="320" mass="34155">MNVLSSMAARWRQGAAVVATAGLLTVAMTVAGQGQGNDLATLQVRLDALEEQVRVNSGQIEGLQFQLTQLQSLLERQQEDNEFRFQQLEGGDLGETDAVTQSGGDTPAGVSPQDTTSQTVPQSSPATVIDPLVGDSDLIEGPEQLGSEDDLYASDVFGRDGVILGAPAGELGSTPPSAPLDLTFDPNATPLNDGNANAQYQAGYEAVVSGDYAFAENQFRQFIEEFPDHQQAPDATYWLGETLIQRGAHGQAAEVLLSGFERYPTSARAPDLLLNLGIALHGAGEFDTACRTYGEVLRRYADSTQAFRDRVTEEQARAGC</sequence>
<dbReference type="RefSeq" id="WP_143009432.1">
    <property type="nucleotide sequence ID" value="NZ_FNCS01000019.1"/>
</dbReference>
<dbReference type="GO" id="GO:0030288">
    <property type="term" value="C:outer membrane-bounded periplasmic space"/>
    <property type="evidence" value="ECO:0007669"/>
    <property type="project" value="UniProtKB-UniRule"/>
</dbReference>
<keyword evidence="1" id="KW-0574">Periplasm</keyword>
<evidence type="ECO:0000313" key="3">
    <source>
        <dbReference type="EMBL" id="SDH06595.1"/>
    </source>
</evidence>
<dbReference type="InterPro" id="IPR014162">
    <property type="entry name" value="CpoB_C"/>
</dbReference>
<proteinExistence type="inferred from homology"/>
<evidence type="ECO:0000256" key="2">
    <source>
        <dbReference type="SAM" id="MobiDB-lite"/>
    </source>
</evidence>
<feature type="compositionally biased region" description="Polar residues" evidence="2">
    <location>
        <begin position="112"/>
        <end position="126"/>
    </location>
</feature>
<keyword evidence="4" id="KW-1185">Reference proteome</keyword>
<dbReference type="NCBIfam" id="TIGR02795">
    <property type="entry name" value="tol_pal_ybgF"/>
    <property type="match status" value="1"/>
</dbReference>
<dbReference type="EMBL" id="FNCS01000019">
    <property type="protein sequence ID" value="SDH06595.1"/>
    <property type="molecule type" value="Genomic_DNA"/>
</dbReference>
<dbReference type="AlphaFoldDB" id="A0A1G7ZD97"/>
<dbReference type="Proteomes" id="UP000199495">
    <property type="component" value="Unassembled WGS sequence"/>
</dbReference>
<dbReference type="Gene3D" id="1.25.40.10">
    <property type="entry name" value="Tetratricopeptide repeat domain"/>
    <property type="match status" value="1"/>
</dbReference>
<dbReference type="HAMAP" id="MF_02066">
    <property type="entry name" value="CpoB"/>
    <property type="match status" value="1"/>
</dbReference>
<gene>
    <name evidence="1" type="primary">cpoB</name>
    <name evidence="3" type="ORF">SAMN04487974_11931</name>
</gene>
<evidence type="ECO:0000256" key="1">
    <source>
        <dbReference type="HAMAP-Rule" id="MF_02066"/>
    </source>
</evidence>